<dbReference type="InterPro" id="IPR019734">
    <property type="entry name" value="TPR_rpt"/>
</dbReference>
<dbReference type="Gene3D" id="1.10.10.10">
    <property type="entry name" value="Winged helix-like DNA-binding domain superfamily/Winged helix DNA-binding domain"/>
    <property type="match status" value="1"/>
</dbReference>
<evidence type="ECO:0000256" key="2">
    <source>
        <dbReference type="ARBA" id="ARBA00023125"/>
    </source>
</evidence>
<dbReference type="Proteomes" id="UP000447876">
    <property type="component" value="Unassembled WGS sequence"/>
</dbReference>
<organism evidence="5 6">
    <name type="scientific">Paenibacillus woosongensis</name>
    <dbReference type="NCBI Taxonomy" id="307580"/>
    <lineage>
        <taxon>Bacteria</taxon>
        <taxon>Bacillati</taxon>
        <taxon>Bacillota</taxon>
        <taxon>Bacilli</taxon>
        <taxon>Bacillales</taxon>
        <taxon>Paenibacillaceae</taxon>
        <taxon>Paenibacillus</taxon>
    </lineage>
</organism>
<evidence type="ECO:0000256" key="3">
    <source>
        <dbReference type="ARBA" id="ARBA00023163"/>
    </source>
</evidence>
<dbReference type="SUPFAM" id="SSF48452">
    <property type="entry name" value="TPR-like"/>
    <property type="match status" value="1"/>
</dbReference>
<dbReference type="Pfam" id="PF00196">
    <property type="entry name" value="GerE"/>
    <property type="match status" value="1"/>
</dbReference>
<proteinExistence type="predicted"/>
<dbReference type="InterPro" id="IPR041617">
    <property type="entry name" value="TPR_MalT"/>
</dbReference>
<dbReference type="InterPro" id="IPR059106">
    <property type="entry name" value="WHD_MalT"/>
</dbReference>
<comment type="caution">
    <text evidence="5">The sequence shown here is derived from an EMBL/GenBank/DDBJ whole genome shotgun (WGS) entry which is preliminary data.</text>
</comment>
<dbReference type="EMBL" id="WNZW01000001">
    <property type="protein sequence ID" value="MUG43733.1"/>
    <property type="molecule type" value="Genomic_DNA"/>
</dbReference>
<dbReference type="SUPFAM" id="SSF46894">
    <property type="entry name" value="C-terminal effector domain of the bipartite response regulators"/>
    <property type="match status" value="1"/>
</dbReference>
<dbReference type="PRINTS" id="PR00038">
    <property type="entry name" value="HTHLUXR"/>
</dbReference>
<dbReference type="InterPro" id="IPR011990">
    <property type="entry name" value="TPR-like_helical_dom_sf"/>
</dbReference>
<gene>
    <name evidence="5" type="ORF">GNP95_01755</name>
</gene>
<keyword evidence="1" id="KW-0805">Transcription regulation</keyword>
<dbReference type="Pfam" id="PF25873">
    <property type="entry name" value="WHD_MalT"/>
    <property type="match status" value="1"/>
</dbReference>
<accession>A0A7X2YYE5</accession>
<dbReference type="PANTHER" id="PTHR44688">
    <property type="entry name" value="DNA-BINDING TRANSCRIPTIONAL ACTIVATOR DEVR_DOSR"/>
    <property type="match status" value="1"/>
</dbReference>
<dbReference type="GO" id="GO:0003677">
    <property type="term" value="F:DNA binding"/>
    <property type="evidence" value="ECO:0007669"/>
    <property type="project" value="UniProtKB-KW"/>
</dbReference>
<dbReference type="GO" id="GO:0006355">
    <property type="term" value="P:regulation of DNA-templated transcription"/>
    <property type="evidence" value="ECO:0007669"/>
    <property type="project" value="InterPro"/>
</dbReference>
<evidence type="ECO:0000313" key="6">
    <source>
        <dbReference type="Proteomes" id="UP000447876"/>
    </source>
</evidence>
<sequence>MLLEHMPPNLHMVILTRQEPELYLTELRVRDEITEVGVKDLRFSDEESALFLNQTMNLGLSLEVASMLAERTEGWIAGLQIAALSMQGQQADALFPSIFSGNQRVLFDYLVHEVLLKLPESVQKFLCYTSILDRLCGSLCNAVLFDDPSIPGDQVLQTLERANLFIVSLDHEQRWYRYHHLFAEFLRHQLQQRIIHTGEIEDMTVLHHRASVWYEKQGLSLEAFRHAVAANDIEIASRQVEGNDIPLHLQGEVAPVLNWLESLPRAELDERPSLWVMYASALLMSGRPTDVESKLLAAEAALPETAWEATPNNLLGMIATTRAAVAAFTVSGPSESAELRLQAIEDALQTTNTMDKTNELVGQIAPAHARSELDTHQADIVIAQCSLALKYLDPELLPVRITALWMLGVAYQLRDKRSKAHRAYIEVLTLSRKMGGNIIEVMANVGLGSLKEKENRLYEAEEFYRRAVLSNGDLPLPAICEAYLGLARIYYMWNDLENSMQHVQKSVQLAKLVDSKDTILSCNIMIARIKLSQHHWKEASAMLADAKKYARDLRLLNRLPEIEEVQAMGKQFQVVSTAHVEPLTQRELEVLQLIAHGYSNQEIGKKLFLAVDTVKGHNRRIFAKLQVGRRTEAVAIARKLGWIES</sequence>
<dbReference type="PROSITE" id="PS50043">
    <property type="entry name" value="HTH_LUXR_2"/>
    <property type="match status" value="1"/>
</dbReference>
<dbReference type="AlphaFoldDB" id="A0A7X2YYE5"/>
<keyword evidence="2" id="KW-0238">DNA-binding</keyword>
<dbReference type="PROSITE" id="PS00622">
    <property type="entry name" value="HTH_LUXR_1"/>
    <property type="match status" value="1"/>
</dbReference>
<name>A0A7X2YYE5_9BACL</name>
<dbReference type="Gene3D" id="1.25.40.10">
    <property type="entry name" value="Tetratricopeptide repeat domain"/>
    <property type="match status" value="1"/>
</dbReference>
<dbReference type="Pfam" id="PF17874">
    <property type="entry name" value="TPR_MalT"/>
    <property type="match status" value="1"/>
</dbReference>
<evidence type="ECO:0000313" key="5">
    <source>
        <dbReference type="EMBL" id="MUG43733.1"/>
    </source>
</evidence>
<dbReference type="SMART" id="SM00028">
    <property type="entry name" value="TPR"/>
    <property type="match status" value="3"/>
</dbReference>
<dbReference type="InterPro" id="IPR016032">
    <property type="entry name" value="Sig_transdc_resp-reg_C-effctor"/>
</dbReference>
<feature type="domain" description="HTH luxR-type" evidence="4">
    <location>
        <begin position="576"/>
        <end position="641"/>
    </location>
</feature>
<protein>
    <recommendedName>
        <fullName evidence="4">HTH luxR-type domain-containing protein</fullName>
    </recommendedName>
</protein>
<dbReference type="InterPro" id="IPR036388">
    <property type="entry name" value="WH-like_DNA-bd_sf"/>
</dbReference>
<dbReference type="CDD" id="cd06170">
    <property type="entry name" value="LuxR_C_like"/>
    <property type="match status" value="1"/>
</dbReference>
<keyword evidence="3" id="KW-0804">Transcription</keyword>
<dbReference type="SMART" id="SM00421">
    <property type="entry name" value="HTH_LUXR"/>
    <property type="match status" value="1"/>
</dbReference>
<evidence type="ECO:0000259" key="4">
    <source>
        <dbReference type="PROSITE" id="PS50043"/>
    </source>
</evidence>
<dbReference type="PANTHER" id="PTHR44688:SF16">
    <property type="entry name" value="DNA-BINDING TRANSCRIPTIONAL ACTIVATOR DEVR_DOSR"/>
    <property type="match status" value="1"/>
</dbReference>
<dbReference type="OrthoDB" id="1137593at2"/>
<reference evidence="5 6" key="1">
    <citation type="submission" date="2019-11" db="EMBL/GenBank/DDBJ databases">
        <title>Draft genome sequences of five Paenibacillus species of dairy origin.</title>
        <authorList>
            <person name="Olajide A.M."/>
            <person name="Chen S."/>
            <person name="Lapointe G."/>
        </authorList>
    </citation>
    <scope>NUCLEOTIDE SEQUENCE [LARGE SCALE GENOMIC DNA]</scope>
    <source>
        <strain evidence="5 6">12CR55</strain>
    </source>
</reference>
<dbReference type="InterPro" id="IPR000792">
    <property type="entry name" value="Tscrpt_reg_LuxR_C"/>
</dbReference>
<evidence type="ECO:0000256" key="1">
    <source>
        <dbReference type="ARBA" id="ARBA00023015"/>
    </source>
</evidence>